<dbReference type="PANTHER" id="PTHR42951">
    <property type="entry name" value="METALLO-BETA-LACTAMASE DOMAIN-CONTAINING"/>
    <property type="match status" value="1"/>
</dbReference>
<dbReference type="PANTHER" id="PTHR42951:SF4">
    <property type="entry name" value="ACYL-COENZYME A THIOESTERASE MBLAC2"/>
    <property type="match status" value="1"/>
</dbReference>
<feature type="domain" description="Metallo-beta-lactamase" evidence="1">
    <location>
        <begin position="22"/>
        <end position="205"/>
    </location>
</feature>
<dbReference type="Pfam" id="PF00753">
    <property type="entry name" value="Lactamase_B"/>
    <property type="match status" value="1"/>
</dbReference>
<dbReference type="RefSeq" id="WP_006523464.1">
    <property type="nucleotide sequence ID" value="NC_021184.1"/>
</dbReference>
<evidence type="ECO:0000259" key="1">
    <source>
        <dbReference type="SMART" id="SM00849"/>
    </source>
</evidence>
<dbReference type="InterPro" id="IPR036866">
    <property type="entry name" value="RibonucZ/Hydroxyglut_hydro"/>
</dbReference>
<dbReference type="InterPro" id="IPR001279">
    <property type="entry name" value="Metallo-B-lactamas"/>
</dbReference>
<dbReference type="SUPFAM" id="SSF56281">
    <property type="entry name" value="Metallo-hydrolase/oxidoreductase"/>
    <property type="match status" value="1"/>
</dbReference>
<keyword evidence="3" id="KW-1185">Reference proteome</keyword>
<dbReference type="SMART" id="SM00849">
    <property type="entry name" value="Lactamase_B"/>
    <property type="match status" value="1"/>
</dbReference>
<dbReference type="KEGG" id="dgi:Desgi_0507"/>
<dbReference type="eggNOG" id="COG0491">
    <property type="taxonomic scope" value="Bacteria"/>
</dbReference>
<reference evidence="2 3" key="1">
    <citation type="submission" date="2012-01" db="EMBL/GenBank/DDBJ databases">
        <title>Complete sequence of Desulfotomaculum gibsoniae DSM 7213.</title>
        <authorList>
            <consortium name="US DOE Joint Genome Institute"/>
            <person name="Lucas S."/>
            <person name="Han J."/>
            <person name="Lapidus A."/>
            <person name="Cheng J.-F."/>
            <person name="Goodwin L."/>
            <person name="Pitluck S."/>
            <person name="Peters L."/>
            <person name="Ovchinnikova G."/>
            <person name="Teshima H."/>
            <person name="Detter J.C."/>
            <person name="Han C."/>
            <person name="Tapia R."/>
            <person name="Land M."/>
            <person name="Hauser L."/>
            <person name="Kyrpides N."/>
            <person name="Ivanova N."/>
            <person name="Pagani I."/>
            <person name="Parshina S."/>
            <person name="Plugge C."/>
            <person name="Muyzer G."/>
            <person name="Kuever J."/>
            <person name="Ivanova A."/>
            <person name="Nazina T."/>
            <person name="Klenk H.-P."/>
            <person name="Brambilla E."/>
            <person name="Spring S."/>
            <person name="Stams A.F."/>
            <person name="Woyke T."/>
        </authorList>
    </citation>
    <scope>NUCLEOTIDE SEQUENCE [LARGE SCALE GENOMIC DNA]</scope>
    <source>
        <strain evidence="2 3">DSM 7213</strain>
    </source>
</reference>
<dbReference type="Proteomes" id="UP000013520">
    <property type="component" value="Chromosome"/>
</dbReference>
<dbReference type="HOGENOM" id="CLU_936035_0_0_9"/>
<dbReference type="InterPro" id="IPR050855">
    <property type="entry name" value="NDM-1-like"/>
</dbReference>
<gene>
    <name evidence="2" type="ORF">Desgi_0507</name>
</gene>
<proteinExistence type="predicted"/>
<dbReference type="EMBL" id="CP003273">
    <property type="protein sequence ID" value="AGL00075.1"/>
    <property type="molecule type" value="Genomic_DNA"/>
</dbReference>
<accession>R4KHU5</accession>
<protein>
    <submittedName>
        <fullName evidence="2">Zn-dependent hydrolase, glyoxylase</fullName>
    </submittedName>
</protein>
<dbReference type="AlphaFoldDB" id="R4KHU5"/>
<name>R4KHU5_9FIRM</name>
<organism evidence="2 3">
    <name type="scientific">Desulfoscipio gibsoniae DSM 7213</name>
    <dbReference type="NCBI Taxonomy" id="767817"/>
    <lineage>
        <taxon>Bacteria</taxon>
        <taxon>Bacillati</taxon>
        <taxon>Bacillota</taxon>
        <taxon>Clostridia</taxon>
        <taxon>Eubacteriales</taxon>
        <taxon>Desulfallaceae</taxon>
        <taxon>Desulfoscipio</taxon>
    </lineage>
</organism>
<sequence length="294" mass="33618">MLIKLTEKLYFIAGERKGMFPFCHGLLVNADIKVLIDSSFGRSRLEPIQAFGNVDVIINTHYHPDHTYGNRLFPNAKIWAHHLDAPALFSREVFLTYTGLNRIENRISLEDQFPGRFAKRHVARVLSDGELLDFGGISLQVVHLPGHTPGHIGFYQSDEGILFSSDIDLSPFGPWYGNARSDLEDFIVSIRKVANFNPRVLVTSHTGIIVDRIPERVKVYEEIIEKRDERILNALSAEKSMTELVNMKLISKRFSEPEEIARFFEQVMLEKHLERLISQGKVVSKANGYYKVCF</sequence>
<keyword evidence="2" id="KW-0378">Hydrolase</keyword>
<dbReference type="STRING" id="767817.Desgi_0507"/>
<evidence type="ECO:0000313" key="2">
    <source>
        <dbReference type="EMBL" id="AGL00075.1"/>
    </source>
</evidence>
<dbReference type="OrthoDB" id="9761531at2"/>
<evidence type="ECO:0000313" key="3">
    <source>
        <dbReference type="Proteomes" id="UP000013520"/>
    </source>
</evidence>
<dbReference type="GO" id="GO:0016787">
    <property type="term" value="F:hydrolase activity"/>
    <property type="evidence" value="ECO:0007669"/>
    <property type="project" value="UniProtKB-KW"/>
</dbReference>
<dbReference type="Gene3D" id="3.60.15.10">
    <property type="entry name" value="Ribonuclease Z/Hydroxyacylglutathione hydrolase-like"/>
    <property type="match status" value="1"/>
</dbReference>